<feature type="transmembrane region" description="Helical" evidence="1">
    <location>
        <begin position="85"/>
        <end position="106"/>
    </location>
</feature>
<proteinExistence type="predicted"/>
<gene>
    <name evidence="2" type="ORF">C8D89_11688</name>
</gene>
<accession>A0A2U1EYJ7</accession>
<dbReference type="Proteomes" id="UP000245639">
    <property type="component" value="Unassembled WGS sequence"/>
</dbReference>
<feature type="transmembrane region" description="Helical" evidence="1">
    <location>
        <begin position="387"/>
        <end position="414"/>
    </location>
</feature>
<comment type="caution">
    <text evidence="2">The sequence shown here is derived from an EMBL/GenBank/DDBJ whole genome shotgun (WGS) entry which is preliminary data.</text>
</comment>
<name>A0A2U1EYJ7_9PSEU</name>
<evidence type="ECO:0000313" key="3">
    <source>
        <dbReference type="Proteomes" id="UP000245639"/>
    </source>
</evidence>
<organism evidence="2 3">
    <name type="scientific">Actinomycetospora cinnamomea</name>
    <dbReference type="NCBI Taxonomy" id="663609"/>
    <lineage>
        <taxon>Bacteria</taxon>
        <taxon>Bacillati</taxon>
        <taxon>Actinomycetota</taxon>
        <taxon>Actinomycetes</taxon>
        <taxon>Pseudonocardiales</taxon>
        <taxon>Pseudonocardiaceae</taxon>
        <taxon>Actinomycetospora</taxon>
    </lineage>
</organism>
<feature type="transmembrane region" description="Helical" evidence="1">
    <location>
        <begin position="126"/>
        <end position="148"/>
    </location>
</feature>
<feature type="transmembrane region" description="Helical" evidence="1">
    <location>
        <begin position="283"/>
        <end position="302"/>
    </location>
</feature>
<evidence type="ECO:0000256" key="1">
    <source>
        <dbReference type="SAM" id="Phobius"/>
    </source>
</evidence>
<feature type="transmembrane region" description="Helical" evidence="1">
    <location>
        <begin position="155"/>
        <end position="176"/>
    </location>
</feature>
<feature type="transmembrane region" description="Helical" evidence="1">
    <location>
        <begin position="434"/>
        <end position="450"/>
    </location>
</feature>
<keyword evidence="3" id="KW-1185">Reference proteome</keyword>
<protein>
    <submittedName>
        <fullName evidence="2">Uncharacterized protein</fullName>
    </submittedName>
</protein>
<sequence length="499" mass="50552">MNAKRTVSPLRLLSATLAAAVALLTVLALVVALVRPGPPGLWAYVDVLEAYNLPTWFGAALLLVTAGALVVAGAAARAAGVRGAWWWYAAAVGPAVASLCVGTGLHTRVDGLARQAVGENALTTDWLPAAVVIGLVLAVPFGVLARYVPHGRRMIAAVAVFAGGALGSELLVRALGDGGRALAVVAEGVQLAGAAGLLLVAVTAVRLAGDGPGVRLVSTTPAGADPLEPGEPRRWPLWAVAIAVTAGLSALSLVANLAFPDPGPKLAPWIGYLDVDNEGNLPTWWSVGLLVSAAVAHLVTGLTARREGAPASTGWFVGAFILLGMSLDDMTTIHERVGDMVRPEGAGAAGAEGGNFSFYWVVPGAGVALLIAIALGALALKLRGRPRWLLVGGLGVLFFFALGVEGIQGALIAAGGGGQTLQVLGYHVEELGENAGALLLTAAATAALAVRRRAGALDVRYAGHGIPAEDPSPVEPAPDTPTEVFAAVPVSATAPIRQR</sequence>
<keyword evidence="1" id="KW-0812">Transmembrane</keyword>
<feature type="transmembrane region" description="Helical" evidence="1">
    <location>
        <begin position="358"/>
        <end position="380"/>
    </location>
</feature>
<dbReference type="AlphaFoldDB" id="A0A2U1EYJ7"/>
<feature type="transmembrane region" description="Helical" evidence="1">
    <location>
        <begin position="309"/>
        <end position="327"/>
    </location>
</feature>
<keyword evidence="1" id="KW-1133">Transmembrane helix</keyword>
<feature type="transmembrane region" description="Helical" evidence="1">
    <location>
        <begin position="56"/>
        <end position="78"/>
    </location>
</feature>
<dbReference type="OrthoDB" id="3618246at2"/>
<evidence type="ECO:0000313" key="2">
    <source>
        <dbReference type="EMBL" id="PVZ04982.1"/>
    </source>
</evidence>
<feature type="transmembrane region" description="Helical" evidence="1">
    <location>
        <begin position="237"/>
        <end position="259"/>
    </location>
</feature>
<dbReference type="EMBL" id="QEKW01000016">
    <property type="protein sequence ID" value="PVZ04982.1"/>
    <property type="molecule type" value="Genomic_DNA"/>
</dbReference>
<keyword evidence="1" id="KW-0472">Membrane</keyword>
<reference evidence="2 3" key="1">
    <citation type="submission" date="2018-04" db="EMBL/GenBank/DDBJ databases">
        <title>Genomic Encyclopedia of Type Strains, Phase IV (KMG-IV): sequencing the most valuable type-strain genomes for metagenomic binning, comparative biology and taxonomic classification.</title>
        <authorList>
            <person name="Goeker M."/>
        </authorList>
    </citation>
    <scope>NUCLEOTIDE SEQUENCE [LARGE SCALE GENOMIC DNA]</scope>
    <source>
        <strain evidence="2 3">DSM 45771</strain>
    </source>
</reference>
<feature type="transmembrane region" description="Helical" evidence="1">
    <location>
        <begin position="188"/>
        <end position="208"/>
    </location>
</feature>